<feature type="transmembrane region" description="Helical" evidence="1">
    <location>
        <begin position="771"/>
        <end position="793"/>
    </location>
</feature>
<reference evidence="3 4" key="2">
    <citation type="journal article" date="2022" name="Mol. Biol. Evol.">
        <title>Comparative Genomics Reveals Insights into the Divergent Evolution of Astigmatic Mites and Household Pest Adaptations.</title>
        <authorList>
            <person name="Xiong Q."/>
            <person name="Wan A.T."/>
            <person name="Liu X."/>
            <person name="Fung C.S."/>
            <person name="Xiao X."/>
            <person name="Malainual N."/>
            <person name="Hou J."/>
            <person name="Wang L."/>
            <person name="Wang M."/>
            <person name="Yang K.Y."/>
            <person name="Cui Y."/>
            <person name="Leung E.L."/>
            <person name="Nong W."/>
            <person name="Shin S.K."/>
            <person name="Au S.W."/>
            <person name="Jeong K.Y."/>
            <person name="Chew F.T."/>
            <person name="Hui J.H."/>
            <person name="Leung T.F."/>
            <person name="Tungtrongchitr A."/>
            <person name="Zhong N."/>
            <person name="Liu Z."/>
            <person name="Tsui S.K."/>
        </authorList>
    </citation>
    <scope>NUCLEOTIDE SEQUENCE [LARGE SCALE GENOMIC DNA]</scope>
    <source>
        <strain evidence="3">Derp</strain>
    </source>
</reference>
<feature type="transmembrane region" description="Helical" evidence="1">
    <location>
        <begin position="172"/>
        <end position="191"/>
    </location>
</feature>
<feature type="transmembrane region" description="Helical" evidence="1">
    <location>
        <begin position="1093"/>
        <end position="1114"/>
    </location>
</feature>
<feature type="transmembrane region" description="Helical" evidence="1">
    <location>
        <begin position="1061"/>
        <end position="1081"/>
    </location>
</feature>
<evidence type="ECO:0000313" key="4">
    <source>
        <dbReference type="Proteomes" id="UP000887458"/>
    </source>
</evidence>
<feature type="transmembrane region" description="Helical" evidence="1">
    <location>
        <begin position="384"/>
        <end position="405"/>
    </location>
</feature>
<feature type="transmembrane region" description="Helical" evidence="1">
    <location>
        <begin position="425"/>
        <end position="449"/>
    </location>
</feature>
<reference evidence="3 4" key="1">
    <citation type="journal article" date="2018" name="J. Allergy Clin. Immunol.">
        <title>High-quality assembly of Dermatophagoides pteronyssinus genome and transcriptome reveals a wide range of novel allergens.</title>
        <authorList>
            <person name="Liu X.Y."/>
            <person name="Yang K.Y."/>
            <person name="Wang M.Q."/>
            <person name="Kwok J.S."/>
            <person name="Zeng X."/>
            <person name="Yang Z."/>
            <person name="Xiao X.J."/>
            <person name="Lau C.P."/>
            <person name="Li Y."/>
            <person name="Huang Z.M."/>
            <person name="Ba J.G."/>
            <person name="Yim A.K."/>
            <person name="Ouyang C.Y."/>
            <person name="Ngai S.M."/>
            <person name="Chan T.F."/>
            <person name="Leung E.L."/>
            <person name="Liu L."/>
            <person name="Liu Z.G."/>
            <person name="Tsui S.K."/>
        </authorList>
    </citation>
    <scope>NUCLEOTIDE SEQUENCE [LARGE SCALE GENOMIC DNA]</scope>
    <source>
        <strain evidence="3">Derp</strain>
    </source>
</reference>
<keyword evidence="1" id="KW-1133">Transmembrane helix</keyword>
<feature type="domain" description="Nose resistant-to-fluoxetine protein N-terminal" evidence="2">
    <location>
        <begin position="608"/>
        <end position="767"/>
    </location>
</feature>
<dbReference type="SMART" id="SM00703">
    <property type="entry name" value="NRF"/>
    <property type="match status" value="1"/>
</dbReference>
<dbReference type="InterPro" id="IPR002656">
    <property type="entry name" value="Acyl_transf_3_dom"/>
</dbReference>
<organism evidence="3 4">
    <name type="scientific">Dermatophagoides pteronyssinus</name>
    <name type="common">European house dust mite</name>
    <dbReference type="NCBI Taxonomy" id="6956"/>
    <lineage>
        <taxon>Eukaryota</taxon>
        <taxon>Metazoa</taxon>
        <taxon>Ecdysozoa</taxon>
        <taxon>Arthropoda</taxon>
        <taxon>Chelicerata</taxon>
        <taxon>Arachnida</taxon>
        <taxon>Acari</taxon>
        <taxon>Acariformes</taxon>
        <taxon>Sarcoptiformes</taxon>
        <taxon>Astigmata</taxon>
        <taxon>Psoroptidia</taxon>
        <taxon>Analgoidea</taxon>
        <taxon>Pyroglyphidae</taxon>
        <taxon>Dermatophagoidinae</taxon>
        <taxon>Dermatophagoides</taxon>
    </lineage>
</organism>
<dbReference type="Pfam" id="PF20146">
    <property type="entry name" value="NRF"/>
    <property type="match status" value="1"/>
</dbReference>
<feature type="transmembrane region" description="Helical" evidence="1">
    <location>
        <begin position="354"/>
        <end position="372"/>
    </location>
</feature>
<dbReference type="Proteomes" id="UP000887458">
    <property type="component" value="Unassembled WGS sequence"/>
</dbReference>
<feature type="transmembrane region" description="Helical" evidence="1">
    <location>
        <begin position="461"/>
        <end position="480"/>
    </location>
</feature>
<feature type="transmembrane region" description="Helical" evidence="1">
    <location>
        <begin position="122"/>
        <end position="143"/>
    </location>
</feature>
<feature type="transmembrane region" description="Helical" evidence="1">
    <location>
        <begin position="203"/>
        <end position="224"/>
    </location>
</feature>
<feature type="transmembrane region" description="Helical" evidence="1">
    <location>
        <begin position="1134"/>
        <end position="1159"/>
    </location>
</feature>
<feature type="transmembrane region" description="Helical" evidence="1">
    <location>
        <begin position="274"/>
        <end position="294"/>
    </location>
</feature>
<evidence type="ECO:0000259" key="2">
    <source>
        <dbReference type="SMART" id="SM00703"/>
    </source>
</evidence>
<evidence type="ECO:0000256" key="1">
    <source>
        <dbReference type="SAM" id="Phobius"/>
    </source>
</evidence>
<sequence length="1247" mass="145768">MADKSSLFYYVHLWMGICLPESCSQKDIQYSFNTTGITQYGFRLHSSSCNNGGKKWKLNILQIISLIVFGSLLSMNVISAIYENFIQNENDSSLIKTIMKWFSPIQNTNKIISTKSLKQGELSCLHGIRFISMVWIIIGHVMVLSPRNLHRRTFEIPFKITGLQFQPLLNGFYSTQTFFYLSGLLTSIVTFKHTKGDYRKFQYIPFILMRYLRLTPQLIMYMLLDSFTSVLSNGPSWSLYSKRITYQCSKTWWYNLFYIQNWFNLFDICSGHTWFLAADMQLHIISGIFILLLLRNYRIGMMATKFFIIVFIFVSAAIVYIKKFPPGLMLSYSGYFVLPNEKSGELLLFFLKPWIHIIIFFTGIITGVHLPKWSPKTIKTNVKFFYWSLVVFGYLFCIYYTAPWLNGRLPINPLLSAILLPLSRIIWALVLTLIVWLCVTNNGIFIGRFLSWSLFRPLSRITYSVYLTHPAILFICLHSRRNLMSDREIDDLSLMVSMIIFSYIVGFIFTIICECPFANIIDYIRNHRSDMKNTKFNNNKSKCPDDQRMESKSNDLYGCYKTILFCLDFIVAIDYPWQPLLNISNDTLAKAILPRYLNLNLIHDNHLSNECRMDIYRAIDALYERKTWSYKLFDSWARSIPSGMMIGTFTDFGDFDQCMSIDSSDIVSKYCILDMSIAMPEPVPFPFHLKKRLPVLKNHSKLNGTIFNHLADKSSLFYYIHLWMGICVPESCSLKDIQYAFNTTGINEFGFQLNSLPCKINENDQNWKLNFVQLIALIVIVIMLSINIISIIYENFIQNENDSMFKTIMKWFSPIKNSINLSKSSKQNELSCIHGIRFISMVWIVTSHAIKWNPWNFFRQSFALTDEYTSLILQPKFNGHYSTETFFYISGLLASFSTYKKTKGDYKKFNYISFILMRYLRLTPQIIVYMLLISLIPFLSDGPIFSIHSESIINKCSTTWWHNLFYIQNLLNPNKICALHTWFLAADMQLHIMSALLIRLLLRNSRKGIFIINVFIIIFFLISSIIIYIQKLSPGFILPIFNDFIHPNYEMGYLTVFFFKPWIHVIVFFIGLIAGAYLQKCSSPMVMKTSNKYLFWLLVFLGYLFCIFYTIPWFDGHLPINPLWSAILFPLSRIIWAIVLTLIVWLCVTNNGIFIGRFLSWPLFRPLSRLSYSVYLTHELVLMFCIKSRRNLINYRTNAINMLFASIIVFSYMAGYIFTIIFECPSINCLNYLKSNRTIRTNKKSTK</sequence>
<keyword evidence="4" id="KW-1185">Reference proteome</keyword>
<dbReference type="PANTHER" id="PTHR11161:SF0">
    <property type="entry name" value="O-ACYLTRANSFERASE LIKE PROTEIN"/>
    <property type="match status" value="1"/>
</dbReference>
<evidence type="ECO:0000313" key="3">
    <source>
        <dbReference type="EMBL" id="KAH9424875.1"/>
    </source>
</evidence>
<dbReference type="InterPro" id="IPR052728">
    <property type="entry name" value="O2_lipid_transport_reg"/>
</dbReference>
<feature type="transmembrane region" description="Helical" evidence="1">
    <location>
        <begin position="979"/>
        <end position="1002"/>
    </location>
</feature>
<protein>
    <recommendedName>
        <fullName evidence="2">Nose resistant-to-fluoxetine protein N-terminal domain-containing protein</fullName>
    </recommendedName>
</protein>
<proteinExistence type="predicted"/>
<gene>
    <name evidence="3" type="ORF">DERP_009097</name>
</gene>
<feature type="transmembrane region" description="Helical" evidence="1">
    <location>
        <begin position="306"/>
        <end position="322"/>
    </location>
</feature>
<feature type="transmembrane region" description="Helical" evidence="1">
    <location>
        <begin position="1009"/>
        <end position="1029"/>
    </location>
</feature>
<name>A0ABQ8JR15_DERPT</name>
<keyword evidence="1" id="KW-0812">Transmembrane</keyword>
<feature type="transmembrane region" description="Helical" evidence="1">
    <location>
        <begin position="500"/>
        <end position="521"/>
    </location>
</feature>
<dbReference type="InterPro" id="IPR006621">
    <property type="entry name" value="Nose-resist-to-fluoxetine_N"/>
</dbReference>
<feature type="transmembrane region" description="Helical" evidence="1">
    <location>
        <begin position="919"/>
        <end position="939"/>
    </location>
</feature>
<dbReference type="Pfam" id="PF01757">
    <property type="entry name" value="Acyl_transf_3"/>
    <property type="match status" value="2"/>
</dbReference>
<accession>A0ABQ8JR15</accession>
<dbReference type="EMBL" id="NJHN03000024">
    <property type="protein sequence ID" value="KAH9424875.1"/>
    <property type="molecule type" value="Genomic_DNA"/>
</dbReference>
<feature type="transmembrane region" description="Helical" evidence="1">
    <location>
        <begin position="1199"/>
        <end position="1222"/>
    </location>
</feature>
<feature type="transmembrane region" description="Helical" evidence="1">
    <location>
        <begin position="60"/>
        <end position="82"/>
    </location>
</feature>
<feature type="transmembrane region" description="Helical" evidence="1">
    <location>
        <begin position="881"/>
        <end position="899"/>
    </location>
</feature>
<comment type="caution">
    <text evidence="3">The sequence shown here is derived from an EMBL/GenBank/DDBJ whole genome shotgun (WGS) entry which is preliminary data.</text>
</comment>
<keyword evidence="1" id="KW-0472">Membrane</keyword>
<dbReference type="PANTHER" id="PTHR11161">
    <property type="entry name" value="O-ACYLTRANSFERASE"/>
    <property type="match status" value="1"/>
</dbReference>